<evidence type="ECO:0000256" key="1">
    <source>
        <dbReference type="ARBA" id="ARBA00006817"/>
    </source>
</evidence>
<feature type="domain" description="Activator of Hsp90 ATPase homologue 1/2-like C-terminal" evidence="2">
    <location>
        <begin position="11"/>
        <end position="137"/>
    </location>
</feature>
<dbReference type="RefSeq" id="WP_283417926.1">
    <property type="nucleotide sequence ID" value="NZ_FXUO01000010.1"/>
</dbReference>
<gene>
    <name evidence="3" type="ORF">SAMN05421679_11012</name>
</gene>
<organism evidence="3 4">
    <name type="scientific">Epilithonimonas pallida</name>
    <dbReference type="NCBI Taxonomy" id="373671"/>
    <lineage>
        <taxon>Bacteria</taxon>
        <taxon>Pseudomonadati</taxon>
        <taxon>Bacteroidota</taxon>
        <taxon>Flavobacteriia</taxon>
        <taxon>Flavobacteriales</taxon>
        <taxon>Weeksellaceae</taxon>
        <taxon>Chryseobacterium group</taxon>
        <taxon>Epilithonimonas</taxon>
    </lineage>
</organism>
<dbReference type="EMBL" id="FXUO01000010">
    <property type="protein sequence ID" value="SMP96758.1"/>
    <property type="molecule type" value="Genomic_DNA"/>
</dbReference>
<dbReference type="Gene3D" id="3.30.530.20">
    <property type="match status" value="1"/>
</dbReference>
<dbReference type="SUPFAM" id="SSF55961">
    <property type="entry name" value="Bet v1-like"/>
    <property type="match status" value="1"/>
</dbReference>
<comment type="caution">
    <text evidence="3">The sequence shown here is derived from an EMBL/GenBank/DDBJ whole genome shotgun (WGS) entry which is preliminary data.</text>
</comment>
<name>A0ABY1R5X3_9FLAO</name>
<evidence type="ECO:0000259" key="2">
    <source>
        <dbReference type="Pfam" id="PF08327"/>
    </source>
</evidence>
<comment type="similarity">
    <text evidence="1">Belongs to the AHA1 family.</text>
</comment>
<dbReference type="Pfam" id="PF08327">
    <property type="entry name" value="AHSA1"/>
    <property type="match status" value="1"/>
</dbReference>
<keyword evidence="4" id="KW-1185">Reference proteome</keyword>
<protein>
    <submittedName>
        <fullName evidence="3">Activator of Hsp90 ATPase homolog 1-like protein</fullName>
    </submittedName>
</protein>
<dbReference type="Proteomes" id="UP001158050">
    <property type="component" value="Unassembled WGS sequence"/>
</dbReference>
<dbReference type="InterPro" id="IPR013538">
    <property type="entry name" value="ASHA1/2-like_C"/>
</dbReference>
<reference evidence="3 4" key="1">
    <citation type="submission" date="2017-05" db="EMBL/GenBank/DDBJ databases">
        <authorList>
            <person name="Varghese N."/>
            <person name="Submissions S."/>
        </authorList>
    </citation>
    <scope>NUCLEOTIDE SEQUENCE [LARGE SCALE GENOMIC DNA]</scope>
    <source>
        <strain evidence="3 4">DSM 18015</strain>
    </source>
</reference>
<accession>A0ABY1R5X3</accession>
<sequence length="148" mass="17017">METLRYQIEIDAPAEKVWDVLWNDKTYSQWTHYFSPGSLMKTDWEVGGKTYFTDASGQNGMVSTIERIEEPKHLIFKHLGELNDGVEDVDSEKVKAWNGSLEAYYLENHNGKTTLKVEVDVDSSYKDMMDEGFNKGLEVVKNLSEKLI</sequence>
<evidence type="ECO:0000313" key="3">
    <source>
        <dbReference type="EMBL" id="SMP96758.1"/>
    </source>
</evidence>
<evidence type="ECO:0000313" key="4">
    <source>
        <dbReference type="Proteomes" id="UP001158050"/>
    </source>
</evidence>
<dbReference type="CDD" id="cd07814">
    <property type="entry name" value="SRPBCC_CalC_Aha1-like"/>
    <property type="match status" value="1"/>
</dbReference>
<dbReference type="InterPro" id="IPR023393">
    <property type="entry name" value="START-like_dom_sf"/>
</dbReference>
<proteinExistence type="inferred from homology"/>